<accession>A0ABP1RGN8</accession>
<proteinExistence type="predicted"/>
<keyword evidence="2" id="KW-1185">Reference proteome</keyword>
<name>A0ABP1RGN8_9HEXA</name>
<sequence>MTDIMSILSWGYLLMFPGILATQINFVLKAMELYLTESQPGEAFNRNNRTTKLKSILEQFTLLEYAVRRLRNCRLSAILLIYHFVIGSNQVCQSYIAFQGIKSGQPEYYLFLDTWSSCNSVTSIVTQDDLCKDLCQDPLYGQGCCQNGNCYCCLTATSCPSTLPLPSEVACKKKL</sequence>
<comment type="caution">
    <text evidence="1">The sequence shown here is derived from an EMBL/GenBank/DDBJ whole genome shotgun (WGS) entry which is preliminary data.</text>
</comment>
<dbReference type="EMBL" id="CAXLJM020000072">
    <property type="protein sequence ID" value="CAL8127735.1"/>
    <property type="molecule type" value="Genomic_DNA"/>
</dbReference>
<organism evidence="1 2">
    <name type="scientific">Orchesella dallaii</name>
    <dbReference type="NCBI Taxonomy" id="48710"/>
    <lineage>
        <taxon>Eukaryota</taxon>
        <taxon>Metazoa</taxon>
        <taxon>Ecdysozoa</taxon>
        <taxon>Arthropoda</taxon>
        <taxon>Hexapoda</taxon>
        <taxon>Collembola</taxon>
        <taxon>Entomobryomorpha</taxon>
        <taxon>Entomobryoidea</taxon>
        <taxon>Orchesellidae</taxon>
        <taxon>Orchesellinae</taxon>
        <taxon>Orchesella</taxon>
    </lineage>
</organism>
<gene>
    <name evidence="1" type="ORF">ODALV1_LOCUS21951</name>
</gene>
<protein>
    <submittedName>
        <fullName evidence="1">Uncharacterized protein</fullName>
    </submittedName>
</protein>
<evidence type="ECO:0000313" key="1">
    <source>
        <dbReference type="EMBL" id="CAL8127735.1"/>
    </source>
</evidence>
<evidence type="ECO:0000313" key="2">
    <source>
        <dbReference type="Proteomes" id="UP001642540"/>
    </source>
</evidence>
<reference evidence="1 2" key="1">
    <citation type="submission" date="2024-08" db="EMBL/GenBank/DDBJ databases">
        <authorList>
            <person name="Cucini C."/>
            <person name="Frati F."/>
        </authorList>
    </citation>
    <scope>NUCLEOTIDE SEQUENCE [LARGE SCALE GENOMIC DNA]</scope>
</reference>
<dbReference type="Proteomes" id="UP001642540">
    <property type="component" value="Unassembled WGS sequence"/>
</dbReference>